<dbReference type="Proteomes" id="UP001216139">
    <property type="component" value="Chromosome"/>
</dbReference>
<evidence type="ECO:0000259" key="3">
    <source>
        <dbReference type="Pfam" id="PF13439"/>
    </source>
</evidence>
<proteinExistence type="predicted"/>
<name>A0ABY7T6L5_9SPHI</name>
<dbReference type="Pfam" id="PF00534">
    <property type="entry name" value="Glycos_transf_1"/>
    <property type="match status" value="1"/>
</dbReference>
<dbReference type="PANTHER" id="PTHR46401:SF2">
    <property type="entry name" value="GLYCOSYLTRANSFERASE WBBK-RELATED"/>
    <property type="match status" value="1"/>
</dbReference>
<dbReference type="Pfam" id="PF13439">
    <property type="entry name" value="Glyco_transf_4"/>
    <property type="match status" value="1"/>
</dbReference>
<gene>
    <name evidence="4" type="ORF">PQO05_24530</name>
</gene>
<dbReference type="InterPro" id="IPR028098">
    <property type="entry name" value="Glyco_trans_4-like_N"/>
</dbReference>
<sequence length="368" mass="42773">MLKVLFDYQHFTEQQHGGITRYFANLINDIENRADVDYQVAALYTRNYYLNHLKFPLNNPAGDFLFERKLKRRIKWNRRYSQYLLQAGHYDVFHPTYYHPYFLKYNKKPFVITVHDMIHEKFAADFNTRHDAPIAAYKREVVAKADKIIAISHSTKRDLIELLNVPEEKIELIYHGIAPANSSINIPQQLSLPEEFILYVGNRNSYKNFDRFARAMVSVMQQHKNLFLICAGGSRFNDNELKYLTELNIIQRCIRLDVNDDELAELYQRARAFIYPSLYEGFGLPILEAFQNGCPVVCSNTSSFPEVGGDAALYFDPTHTNEMSKAILQILADDSLRTRLIEAGKKRVLQFSLQDSMDQTVNLYKALA</sequence>
<dbReference type="SUPFAM" id="SSF53756">
    <property type="entry name" value="UDP-Glycosyltransferase/glycogen phosphorylase"/>
    <property type="match status" value="1"/>
</dbReference>
<evidence type="ECO:0000313" key="5">
    <source>
        <dbReference type="Proteomes" id="UP001216139"/>
    </source>
</evidence>
<dbReference type="InterPro" id="IPR001296">
    <property type="entry name" value="Glyco_trans_1"/>
</dbReference>
<protein>
    <submittedName>
        <fullName evidence="4">Glycosyltransferase family 1 protein</fullName>
    </submittedName>
</protein>
<dbReference type="RefSeq" id="WP_273630104.1">
    <property type="nucleotide sequence ID" value="NZ_CP117167.1"/>
</dbReference>
<feature type="domain" description="Glycosyl transferase family 1" evidence="2">
    <location>
        <begin position="192"/>
        <end position="347"/>
    </location>
</feature>
<organism evidence="4 5">
    <name type="scientific">Mucilaginibacter jinjuensis</name>
    <dbReference type="NCBI Taxonomy" id="1176721"/>
    <lineage>
        <taxon>Bacteria</taxon>
        <taxon>Pseudomonadati</taxon>
        <taxon>Bacteroidota</taxon>
        <taxon>Sphingobacteriia</taxon>
        <taxon>Sphingobacteriales</taxon>
        <taxon>Sphingobacteriaceae</taxon>
        <taxon>Mucilaginibacter</taxon>
    </lineage>
</organism>
<keyword evidence="5" id="KW-1185">Reference proteome</keyword>
<dbReference type="PANTHER" id="PTHR46401">
    <property type="entry name" value="GLYCOSYLTRANSFERASE WBBK-RELATED"/>
    <property type="match status" value="1"/>
</dbReference>
<evidence type="ECO:0000256" key="1">
    <source>
        <dbReference type="ARBA" id="ARBA00022679"/>
    </source>
</evidence>
<dbReference type="CDD" id="cd03809">
    <property type="entry name" value="GT4_MtfB-like"/>
    <property type="match status" value="1"/>
</dbReference>
<dbReference type="Gene3D" id="3.40.50.2000">
    <property type="entry name" value="Glycogen Phosphorylase B"/>
    <property type="match status" value="2"/>
</dbReference>
<accession>A0ABY7T6L5</accession>
<reference evidence="4 5" key="1">
    <citation type="submission" date="2023-02" db="EMBL/GenBank/DDBJ databases">
        <title>Genome sequence of Mucilaginibacter jinjuensis strain KACC 16571.</title>
        <authorList>
            <person name="Kim S."/>
            <person name="Heo J."/>
            <person name="Kwon S.-W."/>
        </authorList>
    </citation>
    <scope>NUCLEOTIDE SEQUENCE [LARGE SCALE GENOMIC DNA]</scope>
    <source>
        <strain evidence="4 5">KACC 16571</strain>
    </source>
</reference>
<feature type="domain" description="Glycosyltransferase subfamily 4-like N-terminal" evidence="3">
    <location>
        <begin position="17"/>
        <end position="179"/>
    </location>
</feature>
<evidence type="ECO:0000259" key="2">
    <source>
        <dbReference type="Pfam" id="PF00534"/>
    </source>
</evidence>
<evidence type="ECO:0000313" key="4">
    <source>
        <dbReference type="EMBL" id="WCT11904.1"/>
    </source>
</evidence>
<keyword evidence="1" id="KW-0808">Transferase</keyword>
<dbReference type="EMBL" id="CP117167">
    <property type="protein sequence ID" value="WCT11904.1"/>
    <property type="molecule type" value="Genomic_DNA"/>
</dbReference>